<dbReference type="EMBL" id="GBRH01207602">
    <property type="protein sequence ID" value="JAD90293.1"/>
    <property type="molecule type" value="Transcribed_RNA"/>
</dbReference>
<accession>A0A0A9DUB4</accession>
<evidence type="ECO:0000313" key="2">
    <source>
        <dbReference type="EMBL" id="JAD90293.1"/>
    </source>
</evidence>
<dbReference type="AlphaFoldDB" id="A0A0A9DUB4"/>
<protein>
    <recommendedName>
        <fullName evidence="3">Secreted protein</fullName>
    </recommendedName>
</protein>
<reference evidence="2" key="1">
    <citation type="submission" date="2014-09" db="EMBL/GenBank/DDBJ databases">
        <authorList>
            <person name="Magalhaes I.L.F."/>
            <person name="Oliveira U."/>
            <person name="Santos F.R."/>
            <person name="Vidigal T.H.D.A."/>
            <person name="Brescovit A.D."/>
            <person name="Santos A.J."/>
        </authorList>
    </citation>
    <scope>NUCLEOTIDE SEQUENCE</scope>
    <source>
        <tissue evidence="2">Shoot tissue taken approximately 20 cm above the soil surface</tissue>
    </source>
</reference>
<keyword evidence="1" id="KW-0732">Signal</keyword>
<proteinExistence type="predicted"/>
<feature type="chain" id="PRO_5002046619" description="Secreted protein" evidence="1">
    <location>
        <begin position="20"/>
        <end position="96"/>
    </location>
</feature>
<organism evidence="2">
    <name type="scientific">Arundo donax</name>
    <name type="common">Giant reed</name>
    <name type="synonym">Donax arundinaceus</name>
    <dbReference type="NCBI Taxonomy" id="35708"/>
    <lineage>
        <taxon>Eukaryota</taxon>
        <taxon>Viridiplantae</taxon>
        <taxon>Streptophyta</taxon>
        <taxon>Embryophyta</taxon>
        <taxon>Tracheophyta</taxon>
        <taxon>Spermatophyta</taxon>
        <taxon>Magnoliopsida</taxon>
        <taxon>Liliopsida</taxon>
        <taxon>Poales</taxon>
        <taxon>Poaceae</taxon>
        <taxon>PACMAD clade</taxon>
        <taxon>Arundinoideae</taxon>
        <taxon>Arundineae</taxon>
        <taxon>Arundo</taxon>
    </lineage>
</organism>
<evidence type="ECO:0008006" key="3">
    <source>
        <dbReference type="Google" id="ProtNLM"/>
    </source>
</evidence>
<reference evidence="2" key="2">
    <citation type="journal article" date="2015" name="Data Brief">
        <title>Shoot transcriptome of the giant reed, Arundo donax.</title>
        <authorList>
            <person name="Barrero R.A."/>
            <person name="Guerrero F.D."/>
            <person name="Moolhuijzen P."/>
            <person name="Goolsby J.A."/>
            <person name="Tidwell J."/>
            <person name="Bellgard S.E."/>
            <person name="Bellgard M.I."/>
        </authorList>
    </citation>
    <scope>NUCLEOTIDE SEQUENCE</scope>
    <source>
        <tissue evidence="2">Shoot tissue taken approximately 20 cm above the soil surface</tissue>
    </source>
</reference>
<evidence type="ECO:0000256" key="1">
    <source>
        <dbReference type="SAM" id="SignalP"/>
    </source>
</evidence>
<feature type="signal peptide" evidence="1">
    <location>
        <begin position="1"/>
        <end position="19"/>
    </location>
</feature>
<name>A0A0A9DUB4_ARUDO</name>
<sequence length="96" mass="10914">MVQFSCILSLSFLFSELKSKNGMGSINCIAYIHLLEPKELSQWALDFKTSRGNKNLTATRFLMHDRVGPLTCLMFEHHLLIQLMSSDACNVLFSVM</sequence>